<reference evidence="2 3" key="1">
    <citation type="journal article" date="2015" name="BMC Genomics">
        <title>Comparative genomics and metabolic profiling of the genus Lysobacter.</title>
        <authorList>
            <person name="de Bruijn I."/>
            <person name="Cheng X."/>
            <person name="de Jager V."/>
            <person name="Exposito R.G."/>
            <person name="Watrous J."/>
            <person name="Patel N."/>
            <person name="Postma J."/>
            <person name="Dorrestein P.C."/>
            <person name="Kobayashi D."/>
            <person name="Raaijmakers J.M."/>
        </authorList>
    </citation>
    <scope>NUCLEOTIDE SEQUENCE [LARGE SCALE GENOMIC DNA]</scope>
    <source>
        <strain evidence="2 3">76</strain>
    </source>
</reference>
<protein>
    <submittedName>
        <fullName evidence="2">Uncharacterized protein</fullName>
    </submittedName>
</protein>
<organism evidence="2 3">
    <name type="scientific">Lysobacter antibioticus</name>
    <dbReference type="NCBI Taxonomy" id="84531"/>
    <lineage>
        <taxon>Bacteria</taxon>
        <taxon>Pseudomonadati</taxon>
        <taxon>Pseudomonadota</taxon>
        <taxon>Gammaproteobacteria</taxon>
        <taxon>Lysobacterales</taxon>
        <taxon>Lysobacteraceae</taxon>
        <taxon>Lysobacter</taxon>
    </lineage>
</organism>
<keyword evidence="3" id="KW-1185">Reference proteome</keyword>
<evidence type="ECO:0000313" key="2">
    <source>
        <dbReference type="EMBL" id="ALN81233.1"/>
    </source>
</evidence>
<dbReference type="KEGG" id="lab:LA76x_3105"/>
<name>A0A0S2FCG6_LYSAN</name>
<dbReference type="PATRIC" id="fig|84531.8.peg.3113"/>
<evidence type="ECO:0000256" key="1">
    <source>
        <dbReference type="SAM" id="MobiDB-lite"/>
    </source>
</evidence>
<gene>
    <name evidence="2" type="ORF">LA76x_3105</name>
</gene>
<feature type="compositionally biased region" description="Basic residues" evidence="1">
    <location>
        <begin position="23"/>
        <end position="46"/>
    </location>
</feature>
<dbReference type="AlphaFoldDB" id="A0A0S2FCG6"/>
<evidence type="ECO:0000313" key="3">
    <source>
        <dbReference type="Proteomes" id="UP000060787"/>
    </source>
</evidence>
<dbReference type="EMBL" id="CP011129">
    <property type="protein sequence ID" value="ALN81233.1"/>
    <property type="molecule type" value="Genomic_DNA"/>
</dbReference>
<feature type="region of interest" description="Disordered" evidence="1">
    <location>
        <begin position="17"/>
        <end position="85"/>
    </location>
</feature>
<sequence length="85" mass="9070">MVPLGWTVRAADRAALATTARNGVRRPATKPASPRHRQASGHRNRDHHHDSEAPICDAAPHATAQTRALLPSAATSTSQKGRHPS</sequence>
<accession>A0A0S2FCG6</accession>
<proteinExistence type="predicted"/>
<dbReference type="Proteomes" id="UP000060787">
    <property type="component" value="Chromosome"/>
</dbReference>